<accession>L8JXC2</accession>
<evidence type="ECO:0000313" key="1">
    <source>
        <dbReference type="EMBL" id="ELR73716.1"/>
    </source>
</evidence>
<dbReference type="Gene3D" id="3.40.33.10">
    <property type="entry name" value="CAP"/>
    <property type="match status" value="1"/>
</dbReference>
<keyword evidence="2" id="KW-1185">Reference proteome</keyword>
<dbReference type="InterPro" id="IPR035940">
    <property type="entry name" value="CAP_sf"/>
</dbReference>
<protein>
    <submittedName>
        <fullName evidence="1">Uncharacterized protein</fullName>
    </submittedName>
</protein>
<sequence>MYSGLNKIGRGTDEKEITINLGQPDEVDKAWEQSDGEKYFNYYDKGIQISTKNGKVVTVFLYYKSSEFSPFSGKIDVANEKTTIDDIAKAFGLPSYTSVSTVSEYGEFPGSKETYMSYDSLGVSFSFYDEKLGNIRFYKEVK</sequence>
<gene>
    <name evidence="1" type="ORF">C900_02120</name>
</gene>
<evidence type="ECO:0000313" key="2">
    <source>
        <dbReference type="Proteomes" id="UP000011135"/>
    </source>
</evidence>
<name>L8JXC2_9BACT</name>
<comment type="caution">
    <text evidence="1">The sequence shown here is derived from an EMBL/GenBank/DDBJ whole genome shotgun (WGS) entry which is preliminary data.</text>
</comment>
<dbReference type="AlphaFoldDB" id="L8JXC2"/>
<reference evidence="1 2" key="1">
    <citation type="submission" date="2012-12" db="EMBL/GenBank/DDBJ databases">
        <title>Genome assembly of Fulvivirga imtechensis AK7.</title>
        <authorList>
            <person name="Nupur N."/>
            <person name="Khatri I."/>
            <person name="Kumar R."/>
            <person name="Subramanian S."/>
            <person name="Pinnaka A."/>
        </authorList>
    </citation>
    <scope>NUCLEOTIDE SEQUENCE [LARGE SCALE GENOMIC DNA]</scope>
    <source>
        <strain evidence="1 2">AK7</strain>
    </source>
</reference>
<dbReference type="EMBL" id="AMZN01000003">
    <property type="protein sequence ID" value="ELR73716.1"/>
    <property type="molecule type" value="Genomic_DNA"/>
</dbReference>
<proteinExistence type="predicted"/>
<dbReference type="Proteomes" id="UP000011135">
    <property type="component" value="Unassembled WGS sequence"/>
</dbReference>
<organism evidence="1 2">
    <name type="scientific">Fulvivirga imtechensis AK7</name>
    <dbReference type="NCBI Taxonomy" id="1237149"/>
    <lineage>
        <taxon>Bacteria</taxon>
        <taxon>Pseudomonadati</taxon>
        <taxon>Bacteroidota</taxon>
        <taxon>Cytophagia</taxon>
        <taxon>Cytophagales</taxon>
        <taxon>Fulvivirgaceae</taxon>
        <taxon>Fulvivirga</taxon>
    </lineage>
</organism>